<dbReference type="AlphaFoldDB" id="A0A679HS37"/>
<gene>
    <name evidence="1" type="ORF">ICHIAU1_14040</name>
</gene>
<proteinExistence type="predicted"/>
<dbReference type="PANTHER" id="PTHR39335:SF1">
    <property type="entry name" value="BLL4220 PROTEIN"/>
    <property type="match status" value="1"/>
</dbReference>
<accession>A0A679HS37</accession>
<dbReference type="RefSeq" id="WP_162050147.1">
    <property type="nucleotide sequence ID" value="NZ_AP019011.1"/>
</dbReference>
<evidence type="ECO:0000313" key="2">
    <source>
        <dbReference type="Proteomes" id="UP000463961"/>
    </source>
</evidence>
<sequence>MKQLKTKSIGFIIAVLLAACATTGGANSAYTKVSDGVLVGSNGMTLYTFAKDIPGSGKSSCNGQCASNWPPLLVDGNASVPDGYSVIVRDDGKRQLAYKGMPLYFWAKDSKPGDKTGDGFLNGAWHVVKM</sequence>
<dbReference type="OrthoDB" id="9800666at2"/>
<dbReference type="InterPro" id="IPR014558">
    <property type="entry name" value="UCP029720"/>
</dbReference>
<name>A0A679HS37_9RHOO</name>
<dbReference type="EMBL" id="AP022345">
    <property type="protein sequence ID" value="BBU69121.1"/>
    <property type="molecule type" value="Genomic_DNA"/>
</dbReference>
<keyword evidence="2" id="KW-1185">Reference proteome</keyword>
<dbReference type="GO" id="GO:0043448">
    <property type="term" value="P:alkane catabolic process"/>
    <property type="evidence" value="ECO:0007669"/>
    <property type="project" value="TreeGrafter"/>
</dbReference>
<evidence type="ECO:0000313" key="1">
    <source>
        <dbReference type="EMBL" id="BBU69121.1"/>
    </source>
</evidence>
<dbReference type="PANTHER" id="PTHR39335">
    <property type="entry name" value="BLL4220 PROTEIN"/>
    <property type="match status" value="1"/>
</dbReference>
<dbReference type="InterPro" id="IPR005297">
    <property type="entry name" value="Lipoprotein_repeat"/>
</dbReference>
<organism evidence="1 2">
    <name type="scientific">Fluviibacter phosphoraccumulans</name>
    <dbReference type="NCBI Taxonomy" id="1751046"/>
    <lineage>
        <taxon>Bacteria</taxon>
        <taxon>Pseudomonadati</taxon>
        <taxon>Pseudomonadota</taxon>
        <taxon>Betaproteobacteria</taxon>
        <taxon>Rhodocyclales</taxon>
        <taxon>Fluviibacteraceae</taxon>
        <taxon>Fluviibacter</taxon>
    </lineage>
</organism>
<protein>
    <submittedName>
        <fullName evidence="1">Uncharacterized protein</fullName>
    </submittedName>
</protein>
<dbReference type="PROSITE" id="PS51257">
    <property type="entry name" value="PROKAR_LIPOPROTEIN"/>
    <property type="match status" value="1"/>
</dbReference>
<dbReference type="PIRSF" id="PIRSF029720">
    <property type="entry name" value="UCP029720"/>
    <property type="match status" value="1"/>
</dbReference>
<dbReference type="Proteomes" id="UP000463961">
    <property type="component" value="Chromosome"/>
</dbReference>
<reference evidence="2" key="1">
    <citation type="submission" date="2020-01" db="EMBL/GenBank/DDBJ databases">
        <title>Phosphoaccumulans saitamaens gen. nov., sp. nov., a polyphosphate accumulating bacterium isolated from surface river water.</title>
        <authorList>
            <person name="Watanabe K."/>
            <person name="Suda W."/>
        </authorList>
    </citation>
    <scope>NUCLEOTIDE SEQUENCE [LARGE SCALE GENOMIC DNA]</scope>
    <source>
        <strain evidence="2">ICHIAU1</strain>
    </source>
</reference>
<dbReference type="Pfam" id="PF03640">
    <property type="entry name" value="Lipoprotein_15"/>
    <property type="match status" value="2"/>
</dbReference>